<dbReference type="EMBL" id="CP084166">
    <property type="protein sequence ID" value="UJG42035.1"/>
    <property type="molecule type" value="Genomic_DNA"/>
</dbReference>
<dbReference type="InterPro" id="IPR006549">
    <property type="entry name" value="HAD-SF_hydro_IIIA"/>
</dbReference>
<dbReference type="InterPro" id="IPR023214">
    <property type="entry name" value="HAD_sf"/>
</dbReference>
<evidence type="ECO:0000313" key="2">
    <source>
        <dbReference type="EMBL" id="UJG42035.1"/>
    </source>
</evidence>
<dbReference type="NCBIfam" id="TIGR01662">
    <property type="entry name" value="HAD-SF-IIIA"/>
    <property type="match status" value="1"/>
</dbReference>
<accession>A0A9Y1BNL1</accession>
<dbReference type="Pfam" id="PF00702">
    <property type="entry name" value="Hydrolase"/>
    <property type="match status" value="1"/>
</dbReference>
<dbReference type="InterPro" id="IPR050155">
    <property type="entry name" value="HAD-like_hydrolase_sf"/>
</dbReference>
<dbReference type="GO" id="GO:0006281">
    <property type="term" value="P:DNA repair"/>
    <property type="evidence" value="ECO:0007669"/>
    <property type="project" value="TreeGrafter"/>
</dbReference>
<evidence type="ECO:0000256" key="1">
    <source>
        <dbReference type="ARBA" id="ARBA00007958"/>
    </source>
</evidence>
<dbReference type="Gene3D" id="3.40.50.1000">
    <property type="entry name" value="HAD superfamily/HAD-like"/>
    <property type="match status" value="1"/>
</dbReference>
<dbReference type="InterPro" id="IPR036412">
    <property type="entry name" value="HAD-like_sf"/>
</dbReference>
<dbReference type="SFLD" id="SFLDS00003">
    <property type="entry name" value="Haloacid_Dehalogenase"/>
    <property type="match status" value="1"/>
</dbReference>
<dbReference type="AlphaFoldDB" id="A0A9Y1BNL1"/>
<dbReference type="Proteomes" id="UP001201020">
    <property type="component" value="Chromosome"/>
</dbReference>
<reference evidence="2" key="1">
    <citation type="journal article" date="2022" name="Nat. Microbiol.">
        <title>Unique mobile elements and scalable gene flow at the prokaryote-eukaryote boundary revealed by circularized Asgard archaea genomes.</title>
        <authorList>
            <person name="Wu F."/>
            <person name="Speth D.R."/>
            <person name="Philosof A."/>
            <person name="Cremiere A."/>
            <person name="Narayanan A."/>
            <person name="Barco R.A."/>
            <person name="Connon S.A."/>
            <person name="Amend J.P."/>
            <person name="Antoshechkin I.A."/>
            <person name="Orphan V.J."/>
        </authorList>
    </citation>
    <scope>NUCLEOTIDE SEQUENCE</scope>
    <source>
        <strain evidence="2">PM71</strain>
    </source>
</reference>
<dbReference type="NCBIfam" id="TIGR01509">
    <property type="entry name" value="HAD-SF-IA-v3"/>
    <property type="match status" value="1"/>
</dbReference>
<organism evidence="2">
    <name type="scientific">Candidatus Heimdallarchaeum aukensis</name>
    <dbReference type="NCBI Taxonomy" id="2876573"/>
    <lineage>
        <taxon>Archaea</taxon>
        <taxon>Promethearchaeati</taxon>
        <taxon>Candidatus Heimdallarchaeota</taxon>
        <taxon>Candidatus Heimdallarchaeia (ex Rinke et al. 2021) (nom. nud.)</taxon>
        <taxon>Candidatus Heimdallarchaeales</taxon>
        <taxon>Candidatus Heimdallarchaeaceae</taxon>
        <taxon>Candidatus Heimdallarchaeum</taxon>
    </lineage>
</organism>
<dbReference type="GO" id="GO:0008967">
    <property type="term" value="F:phosphoglycolate phosphatase activity"/>
    <property type="evidence" value="ECO:0007669"/>
    <property type="project" value="TreeGrafter"/>
</dbReference>
<dbReference type="SUPFAM" id="SSF56784">
    <property type="entry name" value="HAD-like"/>
    <property type="match status" value="1"/>
</dbReference>
<dbReference type="SFLD" id="SFLDG01129">
    <property type="entry name" value="C1.5:_HAD__Beta-PGM__Phosphata"/>
    <property type="match status" value="1"/>
</dbReference>
<name>A0A9Y1BNL1_9ARCH</name>
<dbReference type="PANTHER" id="PTHR43434">
    <property type="entry name" value="PHOSPHOGLYCOLATE PHOSPHATASE"/>
    <property type="match status" value="1"/>
</dbReference>
<keyword evidence="2" id="KW-0378">Hydrolase</keyword>
<dbReference type="InterPro" id="IPR006439">
    <property type="entry name" value="HAD-SF_hydro_IA"/>
</dbReference>
<comment type="similarity">
    <text evidence="1">Belongs to the HAD-like hydrolase superfamily.</text>
</comment>
<proteinExistence type="inferred from homology"/>
<dbReference type="NCBIfam" id="TIGR01549">
    <property type="entry name" value="HAD-SF-IA-v1"/>
    <property type="match status" value="1"/>
</dbReference>
<sequence length="239" mass="27346">MKKWEGYAILCDMDGVIISIKERWINPFEKALRKVKEDIDEHALREQAPSLLLTHGGRSKKIWLRAIFKVCGYAGLSKFQSFRVLINVGLMLLKPKNFKIVPFDGVEETLEKLKGLGFKLALVTTASNFTIRRLKKLYPEIHSKYDFIFTRNDVKFTKPFPDQLNLAIEKLNVDRDKCVMIGDLMTDILAGKNAGVKTVAILSEYPFITEALLSSVEPDHMIESFSLLPEYLDDIFTNK</sequence>
<dbReference type="PANTHER" id="PTHR43434:SF1">
    <property type="entry name" value="PHOSPHOGLYCOLATE PHOSPHATASE"/>
    <property type="match status" value="1"/>
</dbReference>
<protein>
    <submittedName>
        <fullName evidence="2">HAD family hydrolase</fullName>
    </submittedName>
</protein>
<gene>
    <name evidence="2" type="ORF">K9W45_06110</name>
</gene>